<keyword evidence="14" id="KW-1185">Reference proteome</keyword>
<evidence type="ECO:0000256" key="5">
    <source>
        <dbReference type="ARBA" id="ARBA00023136"/>
    </source>
</evidence>
<evidence type="ECO:0000256" key="6">
    <source>
        <dbReference type="ARBA" id="ARBA00023186"/>
    </source>
</evidence>
<dbReference type="PROSITE" id="PS01071">
    <property type="entry name" value="GRPE"/>
    <property type="match status" value="1"/>
</dbReference>
<dbReference type="Gene3D" id="3.90.20.20">
    <property type="match status" value="1"/>
</dbReference>
<proteinExistence type="inferred from homology"/>
<dbReference type="InterPro" id="IPR013805">
    <property type="entry name" value="GrpE_CC"/>
</dbReference>
<comment type="similarity">
    <text evidence="3 10">Belongs to the GrpE family.</text>
</comment>
<evidence type="ECO:0000256" key="11">
    <source>
        <dbReference type="SAM" id="Coils"/>
    </source>
</evidence>
<protein>
    <recommendedName>
        <fullName evidence="9">GrpE protein homolog</fullName>
    </recommendedName>
</protein>
<dbReference type="InterPro" id="IPR009012">
    <property type="entry name" value="GrpE_head"/>
</dbReference>
<dbReference type="InterPro" id="IPR023395">
    <property type="entry name" value="MCP_dom_sf"/>
</dbReference>
<dbReference type="GO" id="GO:0030150">
    <property type="term" value="P:protein import into mitochondrial matrix"/>
    <property type="evidence" value="ECO:0007669"/>
    <property type="project" value="TreeGrafter"/>
</dbReference>
<feature type="region of interest" description="Disordered" evidence="12">
    <location>
        <begin position="102"/>
        <end position="127"/>
    </location>
</feature>
<organism evidence="13 14">
    <name type="scientific">Chrysochromulina tobinii</name>
    <dbReference type="NCBI Taxonomy" id="1460289"/>
    <lineage>
        <taxon>Eukaryota</taxon>
        <taxon>Haptista</taxon>
        <taxon>Haptophyta</taxon>
        <taxon>Prymnesiophyceae</taxon>
        <taxon>Prymnesiales</taxon>
        <taxon>Chrysochromulinaceae</taxon>
        <taxon>Chrysochromulina</taxon>
    </lineage>
</organism>
<evidence type="ECO:0000256" key="12">
    <source>
        <dbReference type="SAM" id="MobiDB-lite"/>
    </source>
</evidence>
<comment type="subcellular location">
    <subcellularLocation>
        <location evidence="1">Membrane</location>
        <topology evidence="1">Multi-pass membrane protein</topology>
    </subcellularLocation>
    <subcellularLocation>
        <location evidence="2 9">Mitochondrion matrix</location>
    </subcellularLocation>
</comment>
<evidence type="ECO:0000313" key="14">
    <source>
        <dbReference type="Proteomes" id="UP000037460"/>
    </source>
</evidence>
<keyword evidence="13" id="KW-0346">Stress response</keyword>
<evidence type="ECO:0000256" key="4">
    <source>
        <dbReference type="ARBA" id="ARBA00022692"/>
    </source>
</evidence>
<gene>
    <name evidence="13" type="ORF">Ctob_015628</name>
</gene>
<reference evidence="14" key="1">
    <citation type="journal article" date="2015" name="PLoS Genet.">
        <title>Genome Sequence and Transcriptome Analyses of Chrysochromulina tobin: Metabolic Tools for Enhanced Algal Fitness in the Prominent Order Prymnesiales (Haptophyceae).</title>
        <authorList>
            <person name="Hovde B.T."/>
            <person name="Deodato C.R."/>
            <person name="Hunsperger H.M."/>
            <person name="Ryken S.A."/>
            <person name="Yost W."/>
            <person name="Jha R.K."/>
            <person name="Patterson J."/>
            <person name="Monnat R.J. Jr."/>
            <person name="Barlow S.B."/>
            <person name="Starkenburg S.R."/>
            <person name="Cattolico R.A."/>
        </authorList>
    </citation>
    <scope>NUCLEOTIDE SEQUENCE</scope>
    <source>
        <strain evidence="14">CCMP291</strain>
    </source>
</reference>
<dbReference type="PRINTS" id="PR00773">
    <property type="entry name" value="GRPEPROTEIN"/>
</dbReference>
<dbReference type="GO" id="GO:0051082">
    <property type="term" value="F:unfolded protein binding"/>
    <property type="evidence" value="ECO:0007669"/>
    <property type="project" value="TreeGrafter"/>
</dbReference>
<keyword evidence="11" id="KW-0175">Coiled coil</keyword>
<evidence type="ECO:0000256" key="1">
    <source>
        <dbReference type="ARBA" id="ARBA00004141"/>
    </source>
</evidence>
<feature type="repeat" description="Solcar" evidence="7">
    <location>
        <begin position="1"/>
        <end position="94"/>
    </location>
</feature>
<dbReference type="GO" id="GO:0042803">
    <property type="term" value="F:protein homodimerization activity"/>
    <property type="evidence" value="ECO:0007669"/>
    <property type="project" value="InterPro"/>
</dbReference>
<dbReference type="Proteomes" id="UP000037460">
    <property type="component" value="Unassembled WGS sequence"/>
</dbReference>
<dbReference type="GO" id="GO:0001405">
    <property type="term" value="C:PAM complex, Tim23 associated import motor"/>
    <property type="evidence" value="ECO:0007669"/>
    <property type="project" value="TreeGrafter"/>
</dbReference>
<evidence type="ECO:0000256" key="10">
    <source>
        <dbReference type="RuleBase" id="RU004478"/>
    </source>
</evidence>
<dbReference type="PROSITE" id="PS50920">
    <property type="entry name" value="SOLCAR"/>
    <property type="match status" value="1"/>
</dbReference>
<keyword evidence="6 9" id="KW-0143">Chaperone</keyword>
<dbReference type="InterPro" id="IPR018108">
    <property type="entry name" value="MCP_transmembrane"/>
</dbReference>
<dbReference type="SUPFAM" id="SSF103506">
    <property type="entry name" value="Mitochondrial carrier"/>
    <property type="match status" value="1"/>
</dbReference>
<dbReference type="Gene3D" id="1.50.40.10">
    <property type="entry name" value="Mitochondrial carrier domain"/>
    <property type="match status" value="1"/>
</dbReference>
<dbReference type="PANTHER" id="PTHR21237">
    <property type="entry name" value="GRPE PROTEIN"/>
    <property type="match status" value="1"/>
</dbReference>
<accession>A0A0M0LSR4</accession>
<keyword evidence="8" id="KW-0813">Transport</keyword>
<keyword evidence="5 7" id="KW-0472">Membrane</keyword>
<dbReference type="InterPro" id="IPR000740">
    <property type="entry name" value="GrpE"/>
</dbReference>
<comment type="caution">
    <text evidence="13">The sequence shown here is derived from an EMBL/GenBank/DDBJ whole genome shotgun (WGS) entry which is preliminary data.</text>
</comment>
<dbReference type="GO" id="GO:0006457">
    <property type="term" value="P:protein folding"/>
    <property type="evidence" value="ECO:0007669"/>
    <property type="project" value="InterPro"/>
</dbReference>
<dbReference type="FunFam" id="2.30.22.10:FF:000002">
    <property type="entry name" value="GrpE protein homolog"/>
    <property type="match status" value="1"/>
</dbReference>
<dbReference type="HAMAP" id="MF_01151">
    <property type="entry name" value="GrpE"/>
    <property type="match status" value="1"/>
</dbReference>
<dbReference type="Gene3D" id="2.30.22.10">
    <property type="entry name" value="Head domain of nucleotide exchange factor GrpE"/>
    <property type="match status" value="1"/>
</dbReference>
<dbReference type="EMBL" id="JWZX01000061">
    <property type="protein sequence ID" value="KOO53798.1"/>
    <property type="molecule type" value="Genomic_DNA"/>
</dbReference>
<keyword evidence="4 7" id="KW-0812">Transmembrane</keyword>
<evidence type="ECO:0000256" key="8">
    <source>
        <dbReference type="RuleBase" id="RU000488"/>
    </source>
</evidence>
<evidence type="ECO:0000313" key="13">
    <source>
        <dbReference type="EMBL" id="KOO53798.1"/>
    </source>
</evidence>
<evidence type="ECO:0000256" key="9">
    <source>
        <dbReference type="RuleBase" id="RU000640"/>
    </source>
</evidence>
<dbReference type="GO" id="GO:0000774">
    <property type="term" value="F:adenyl-nucleotide exchange factor activity"/>
    <property type="evidence" value="ECO:0007669"/>
    <property type="project" value="InterPro"/>
</dbReference>
<dbReference type="GO" id="GO:0051087">
    <property type="term" value="F:protein-folding chaperone binding"/>
    <property type="evidence" value="ECO:0007669"/>
    <property type="project" value="InterPro"/>
</dbReference>
<comment type="similarity">
    <text evidence="8">Belongs to the mitochondrial carrier (TC 2.A.29) family.</text>
</comment>
<dbReference type="SUPFAM" id="SSF51064">
    <property type="entry name" value="Head domain of nucleotide exchange factor GrpE"/>
    <property type="match status" value="1"/>
</dbReference>
<sequence>MIGGVMTSLAGTPFDVAKTRMMNEHITAHHDLIMARPALTPVTAPTYPNMLRCMLSIVRIEGPLALWKGLLPVYVRNAPFTMASYLLMESLTLTFLGPPPPDDAKAKDGAGAASEGAAAEPGAEGAAAADYTKELEARIAELQQQLEGKHDQVLRSLAEAENARRRAKIDVEEAHKFAVGRFAKELIGVADTLKLAQDAVPAELRASDEHPQLKALYEGVVMTETVLQTAFSKHGLKKIWPMDEKFDPKFHDALFEMPSPDKAPGTVAHVASAGYVLHERCIRPAAVGIVSKP</sequence>
<dbReference type="Pfam" id="PF00153">
    <property type="entry name" value="Mito_carr"/>
    <property type="match status" value="1"/>
</dbReference>
<comment type="function">
    <text evidence="9">Essential component of the PAM complex, a complex required for the translocation of transit peptide-containing proteins from the inner membrane into the mitochondrial matrix in an ATP-dependent manner.</text>
</comment>
<evidence type="ECO:0000256" key="2">
    <source>
        <dbReference type="ARBA" id="ARBA00004305"/>
    </source>
</evidence>
<feature type="compositionally biased region" description="Low complexity" evidence="12">
    <location>
        <begin position="109"/>
        <end position="127"/>
    </location>
</feature>
<keyword evidence="9" id="KW-0496">Mitochondrion</keyword>
<name>A0A0M0LSR4_9EUKA</name>
<feature type="coiled-coil region" evidence="11">
    <location>
        <begin position="132"/>
        <end position="170"/>
    </location>
</feature>
<evidence type="ECO:0000256" key="3">
    <source>
        <dbReference type="ARBA" id="ARBA00009054"/>
    </source>
</evidence>
<dbReference type="SUPFAM" id="SSF58014">
    <property type="entry name" value="Coiled-coil domain of nucleotide exchange factor GrpE"/>
    <property type="match status" value="1"/>
</dbReference>
<evidence type="ECO:0000256" key="7">
    <source>
        <dbReference type="PROSITE-ProRule" id="PRU00282"/>
    </source>
</evidence>
<dbReference type="Pfam" id="PF01025">
    <property type="entry name" value="GrpE"/>
    <property type="match status" value="1"/>
</dbReference>
<dbReference type="PANTHER" id="PTHR21237:SF23">
    <property type="entry name" value="GRPE PROTEIN HOMOLOG, MITOCHONDRIAL"/>
    <property type="match status" value="1"/>
</dbReference>
<dbReference type="AlphaFoldDB" id="A0A0M0LSR4"/>
<dbReference type="CDD" id="cd00446">
    <property type="entry name" value="GrpE"/>
    <property type="match status" value="1"/>
</dbReference>
<dbReference type="OrthoDB" id="201635at2759"/>